<sequence length="357" mass="37161">MSAPAATVPAAPSAGEGGVAVPGGGSAAPGALGPDAGETAALGGFEVVLENFSGPFEVLLSLINRRSLDITEVALATVTDEFIAYLRALSAEHGTRALDEMTEFLVVASTLLDLKAARLLPRGEVEDEEDLARLEARDLLFARLLQYRAFKQAAALLADLLRAGSATVPRQVAANDPDIAAHLPELVFTTTPEQLAQLAAKALAPKEPEPEHVAIDHIHAQPVSVREQADIVAAKLREAGALDFEELTADAEASLVVIARFLALLELYRDRAIDVEQLAPLSRLLVRWAEDGVWPASGGFEEYDGDAQARAAAGFAGAPAEPGLPAPSSHTGTGGEPLRAGERAASGTQDHAAEASA</sequence>
<comment type="caution">
    <text evidence="4">The sequence shown here is derived from an EMBL/GenBank/DDBJ whole genome shotgun (WGS) entry which is preliminary data.</text>
</comment>
<gene>
    <name evidence="4" type="ORF">DWB68_05540</name>
</gene>
<feature type="compositionally biased region" description="Low complexity" evidence="3">
    <location>
        <begin position="314"/>
        <end position="327"/>
    </location>
</feature>
<protein>
    <recommendedName>
        <fullName evidence="2">Segregation and condensation protein A</fullName>
    </recommendedName>
</protein>
<dbReference type="Pfam" id="PF02616">
    <property type="entry name" value="SMC_ScpA"/>
    <property type="match status" value="1"/>
</dbReference>
<feature type="region of interest" description="Disordered" evidence="3">
    <location>
        <begin position="314"/>
        <end position="357"/>
    </location>
</feature>
<evidence type="ECO:0000256" key="3">
    <source>
        <dbReference type="SAM" id="MobiDB-lite"/>
    </source>
</evidence>
<dbReference type="GO" id="GO:0007059">
    <property type="term" value="P:chromosome segregation"/>
    <property type="evidence" value="ECO:0007669"/>
    <property type="project" value="UniProtKB-KW"/>
</dbReference>
<reference evidence="4 5" key="1">
    <citation type="submission" date="2018-07" db="EMBL/GenBank/DDBJ databases">
        <title>Arthrobacter sp. nov., isolated from raw cow's milk with high bacterial count.</title>
        <authorList>
            <person name="Hahne J."/>
            <person name="Isele D."/>
            <person name="Lipski A."/>
        </authorList>
    </citation>
    <scope>NUCLEOTIDE SEQUENCE [LARGE SCALE GENOMIC DNA]</scope>
    <source>
        <strain evidence="4 5">JZ R-35</strain>
    </source>
</reference>
<dbReference type="PANTHER" id="PTHR33969">
    <property type="entry name" value="SEGREGATION AND CONDENSATION PROTEIN A"/>
    <property type="match status" value="1"/>
</dbReference>
<accession>A0A399JB78</accession>
<dbReference type="InterPro" id="IPR003768">
    <property type="entry name" value="ScpA"/>
</dbReference>
<evidence type="ECO:0000256" key="2">
    <source>
        <dbReference type="ARBA" id="ARBA00044777"/>
    </source>
</evidence>
<name>A0A399JB78_9MICC</name>
<dbReference type="Proteomes" id="UP000265419">
    <property type="component" value="Unassembled WGS sequence"/>
</dbReference>
<organism evidence="4 5">
    <name type="scientific">Galactobacter valiniphilus</name>
    <dbReference type="NCBI Taxonomy" id="2676122"/>
    <lineage>
        <taxon>Bacteria</taxon>
        <taxon>Bacillati</taxon>
        <taxon>Actinomycetota</taxon>
        <taxon>Actinomycetes</taxon>
        <taxon>Micrococcales</taxon>
        <taxon>Micrococcaceae</taxon>
        <taxon>Galactobacter</taxon>
    </lineage>
</organism>
<dbReference type="RefSeq" id="WP_119424149.1">
    <property type="nucleotide sequence ID" value="NZ_QQXK01000008.1"/>
</dbReference>
<proteinExistence type="predicted"/>
<keyword evidence="5" id="KW-1185">Reference proteome</keyword>
<evidence type="ECO:0000256" key="1">
    <source>
        <dbReference type="ARBA" id="ARBA00022829"/>
    </source>
</evidence>
<evidence type="ECO:0000313" key="4">
    <source>
        <dbReference type="EMBL" id="RII42798.1"/>
    </source>
</evidence>
<dbReference type="AlphaFoldDB" id="A0A399JB78"/>
<evidence type="ECO:0000313" key="5">
    <source>
        <dbReference type="Proteomes" id="UP000265419"/>
    </source>
</evidence>
<dbReference type="Gene3D" id="6.10.250.2410">
    <property type="match status" value="1"/>
</dbReference>
<dbReference type="PANTHER" id="PTHR33969:SF2">
    <property type="entry name" value="SEGREGATION AND CONDENSATION PROTEIN A"/>
    <property type="match status" value="1"/>
</dbReference>
<dbReference type="EMBL" id="QQXK01000008">
    <property type="protein sequence ID" value="RII42798.1"/>
    <property type="molecule type" value="Genomic_DNA"/>
</dbReference>
<keyword evidence="1" id="KW-0159">Chromosome partition</keyword>